<feature type="compositionally biased region" description="Acidic residues" evidence="5">
    <location>
        <begin position="174"/>
        <end position="213"/>
    </location>
</feature>
<accession>A0AAD8ATN0</accession>
<keyword evidence="10" id="KW-1185">Reference proteome</keyword>
<evidence type="ECO:0000313" key="9">
    <source>
        <dbReference type="EMBL" id="KAK0041662.1"/>
    </source>
</evidence>
<organism evidence="9 10">
    <name type="scientific">Biomphalaria pfeifferi</name>
    <name type="common">Bloodfluke planorb</name>
    <name type="synonym">Freshwater snail</name>
    <dbReference type="NCBI Taxonomy" id="112525"/>
    <lineage>
        <taxon>Eukaryota</taxon>
        <taxon>Metazoa</taxon>
        <taxon>Spiralia</taxon>
        <taxon>Lophotrochozoa</taxon>
        <taxon>Mollusca</taxon>
        <taxon>Gastropoda</taxon>
        <taxon>Heterobranchia</taxon>
        <taxon>Euthyneura</taxon>
        <taxon>Panpulmonata</taxon>
        <taxon>Hygrophila</taxon>
        <taxon>Lymnaeoidea</taxon>
        <taxon>Planorbidae</taxon>
        <taxon>Biomphalaria</taxon>
    </lineage>
</organism>
<reference evidence="9" key="1">
    <citation type="journal article" date="2023" name="PLoS Negl. Trop. Dis.">
        <title>A genome sequence for Biomphalaria pfeifferi, the major vector snail for the human-infecting parasite Schistosoma mansoni.</title>
        <authorList>
            <person name="Bu L."/>
            <person name="Lu L."/>
            <person name="Laidemitt M.R."/>
            <person name="Zhang S.M."/>
            <person name="Mutuku M."/>
            <person name="Mkoji G."/>
            <person name="Steinauer M."/>
            <person name="Loker E.S."/>
        </authorList>
    </citation>
    <scope>NUCLEOTIDE SEQUENCE</scope>
    <source>
        <strain evidence="9">KasaAsao</strain>
    </source>
</reference>
<evidence type="ECO:0000313" key="10">
    <source>
        <dbReference type="Proteomes" id="UP001233172"/>
    </source>
</evidence>
<gene>
    <name evidence="9" type="ORF">Bpfe_028904</name>
</gene>
<evidence type="ECO:0000256" key="4">
    <source>
        <dbReference type="ARBA" id="ARBA00023136"/>
    </source>
</evidence>
<dbReference type="GO" id="GO:0005886">
    <property type="term" value="C:plasma membrane"/>
    <property type="evidence" value="ECO:0007669"/>
    <property type="project" value="TreeGrafter"/>
</dbReference>
<evidence type="ECO:0000259" key="7">
    <source>
        <dbReference type="Pfam" id="PF00520"/>
    </source>
</evidence>
<dbReference type="InterPro" id="IPR057366">
    <property type="entry name" value="TRPM-like"/>
</dbReference>
<feature type="transmembrane region" description="Helical" evidence="6">
    <location>
        <begin position="750"/>
        <end position="775"/>
    </location>
</feature>
<dbReference type="AlphaFoldDB" id="A0AAD8ATN0"/>
<feature type="non-terminal residue" evidence="9">
    <location>
        <position position="1"/>
    </location>
</feature>
<dbReference type="Pfam" id="PF00520">
    <property type="entry name" value="Ion_trans"/>
    <property type="match status" value="1"/>
</dbReference>
<dbReference type="Proteomes" id="UP001233172">
    <property type="component" value="Unassembled WGS sequence"/>
</dbReference>
<feature type="transmembrane region" description="Helical" evidence="6">
    <location>
        <begin position="796"/>
        <end position="814"/>
    </location>
</feature>
<dbReference type="InterPro" id="IPR050927">
    <property type="entry name" value="TRPM"/>
</dbReference>
<evidence type="ECO:0000259" key="8">
    <source>
        <dbReference type="Pfam" id="PF25508"/>
    </source>
</evidence>
<feature type="region of interest" description="Disordered" evidence="5">
    <location>
        <begin position="158"/>
        <end position="216"/>
    </location>
</feature>
<keyword evidence="9" id="KW-0675">Receptor</keyword>
<dbReference type="EMBL" id="JASAOG010000266">
    <property type="protein sequence ID" value="KAK0041662.1"/>
    <property type="molecule type" value="Genomic_DNA"/>
</dbReference>
<feature type="transmembrane region" description="Helical" evidence="6">
    <location>
        <begin position="658"/>
        <end position="680"/>
    </location>
</feature>
<dbReference type="GO" id="GO:0099604">
    <property type="term" value="F:ligand-gated calcium channel activity"/>
    <property type="evidence" value="ECO:0007669"/>
    <property type="project" value="TreeGrafter"/>
</dbReference>
<feature type="domain" description="TRPM-like" evidence="8">
    <location>
        <begin position="364"/>
        <end position="481"/>
    </location>
</feature>
<feature type="transmembrane region" description="Helical" evidence="6">
    <location>
        <begin position="548"/>
        <end position="565"/>
    </location>
</feature>
<evidence type="ECO:0000256" key="2">
    <source>
        <dbReference type="ARBA" id="ARBA00022692"/>
    </source>
</evidence>
<evidence type="ECO:0000256" key="1">
    <source>
        <dbReference type="ARBA" id="ARBA00004141"/>
    </source>
</evidence>
<comment type="subcellular location">
    <subcellularLocation>
        <location evidence="1">Membrane</location>
        <topology evidence="1">Multi-pass membrane protein</topology>
    </subcellularLocation>
</comment>
<keyword evidence="3 6" id="KW-1133">Transmembrane helix</keyword>
<dbReference type="PANTHER" id="PTHR13800">
    <property type="entry name" value="TRANSIENT RECEPTOR POTENTIAL CATION CHANNEL, SUBFAMILY M, MEMBER 6"/>
    <property type="match status" value="1"/>
</dbReference>
<proteinExistence type="predicted"/>
<comment type="caution">
    <text evidence="9">The sequence shown here is derived from an EMBL/GenBank/DDBJ whole genome shotgun (WGS) entry which is preliminary data.</text>
</comment>
<evidence type="ECO:0000256" key="3">
    <source>
        <dbReference type="ARBA" id="ARBA00022989"/>
    </source>
</evidence>
<dbReference type="PANTHER" id="PTHR13800:SF12">
    <property type="entry name" value="TRANSIENT RECEPTOR POTENTIAL CATION CHANNEL SUBFAMILY M MEMBER-LIKE 2"/>
    <property type="match status" value="1"/>
</dbReference>
<evidence type="ECO:0000256" key="6">
    <source>
        <dbReference type="SAM" id="Phobius"/>
    </source>
</evidence>
<keyword evidence="2 6" id="KW-0812">Transmembrane</keyword>
<name>A0AAD8ATN0_BIOPF</name>
<protein>
    <submittedName>
        <fullName evidence="9">Transient receptor potential cation channel subfamily M member 2</fullName>
    </submittedName>
</protein>
<dbReference type="Pfam" id="PF25508">
    <property type="entry name" value="TRPM2"/>
    <property type="match status" value="1"/>
</dbReference>
<reference evidence="9" key="2">
    <citation type="submission" date="2023-04" db="EMBL/GenBank/DDBJ databases">
        <authorList>
            <person name="Bu L."/>
            <person name="Lu L."/>
            <person name="Laidemitt M.R."/>
            <person name="Zhang S.M."/>
            <person name="Mutuku M."/>
            <person name="Mkoji G."/>
            <person name="Steinauer M."/>
            <person name="Loker E.S."/>
        </authorList>
    </citation>
    <scope>NUCLEOTIDE SEQUENCE</scope>
    <source>
        <strain evidence="9">KasaAsao</strain>
        <tissue evidence="9">Whole Snail</tissue>
    </source>
</reference>
<sequence>MAKVTDGHVELKQVEWKSLPRKHKDHFFIRKSTLDINDLNFNKRSKYKLLVHLKPLPKFVNKGKMKKFVCTLIKAVDYEESLLIELNDHVATLIGSDVSLMKKNVIGILKAEDFEELERKKTDLKKAYLKFKRFIVLDGPELEIDAAAREEIYRCQINFDDEGDGEEDRGNSSEYDEDDSYDEDYYYSDDDDEEEDDDEDDDEEEEAEEDDISQNDYSGVENVAQILIKTKESSKTHGNTITLKDACKVDLLRKHIYEVTVKHYQLSCNDINAFYLRLALNYKDESSTTGTNAKIELGNEGLKEVLQVIVTDFKTDFLELLLDQLTSHESLKKTLNKIAEEIIRNCEQGSYDDFLYFLESVDIKFNVSTKSDCYEKLFMDAIVNDKFKASLFYWTKVNHLTGMALLAQYVLKVKLEKVHLKTTQAKYEKYLRVYEDITIKILESCYKKNWLRTWYLLVKVIPNCEESCITIALNTDNKLFLQQQPCTDVNSESWSSYVGEDLDMAEPTYGIKETLLSPKGRCRMDMISYLIFLTAYSVLLVSKLNKTTIHFLEFVVMGYIAIFIIKEFDQCCRQICKSLKQCWYYIIDPFNILDQLSINVAIIAWSLRWLAYIFPGEDRFMIAARYLLCFDFMLYMFRFLEFFYQNKVLGPILVVIRYMVKTYINFLLILTIFLVAYSIVSESILYPGQELTPNIFHTVFRRGFWATMGDYSLNDLEDSSDGNCTNQYPKNSTSFQKSCPTQDGRYSIPILLGAYVVFVQILMFNLLIALFNNAITDNEAKRDMIWRYQRFQLTMQYAESKVLLPPFILLYFFLIGKAGNPFKSQIEEEYIALKDFERCSAQKIINQITKGSYGKEVSNGGKKDKVKKIESKVDKILKLLEKQ</sequence>
<feature type="domain" description="Ion transport" evidence="7">
    <location>
        <begin position="529"/>
        <end position="780"/>
    </location>
</feature>
<dbReference type="InterPro" id="IPR005821">
    <property type="entry name" value="Ion_trans_dom"/>
</dbReference>
<feature type="transmembrane region" description="Helical" evidence="6">
    <location>
        <begin position="620"/>
        <end position="637"/>
    </location>
</feature>
<evidence type="ECO:0000256" key="5">
    <source>
        <dbReference type="SAM" id="MobiDB-lite"/>
    </source>
</evidence>
<feature type="transmembrane region" description="Helical" evidence="6">
    <location>
        <begin position="596"/>
        <end position="614"/>
    </location>
</feature>
<keyword evidence="4 6" id="KW-0472">Membrane</keyword>